<keyword evidence="1" id="KW-0677">Repeat</keyword>
<feature type="signal peptide" evidence="4">
    <location>
        <begin position="1"/>
        <end position="26"/>
    </location>
</feature>
<keyword evidence="4" id="KW-0732">Signal</keyword>
<dbReference type="PROSITE" id="PS50297">
    <property type="entry name" value="ANK_REP_REGION"/>
    <property type="match status" value="1"/>
</dbReference>
<dbReference type="OrthoDB" id="5384059at2"/>
<dbReference type="EMBL" id="CP004025">
    <property type="protein sequence ID" value="AGC49043.1"/>
    <property type="molecule type" value="Genomic_DNA"/>
</dbReference>
<organism evidence="5 6">
    <name type="scientific">Myxococcus stipitatus (strain DSM 14675 / JCM 12634 / Mx s8)</name>
    <dbReference type="NCBI Taxonomy" id="1278073"/>
    <lineage>
        <taxon>Bacteria</taxon>
        <taxon>Pseudomonadati</taxon>
        <taxon>Myxococcota</taxon>
        <taxon>Myxococcia</taxon>
        <taxon>Myxococcales</taxon>
        <taxon>Cystobacterineae</taxon>
        <taxon>Myxococcaceae</taxon>
        <taxon>Myxococcus</taxon>
    </lineage>
</organism>
<sequence>MKSRLFRVLSSWVLACVALSSGPAAATMPVLRREVTFKPEVPVINAARDGDVARMQSLLGEGTAVNRTDDPTGDFHLMTPLMVASERGHAPIVRLLLKAKADPHLRVPRHLASWPPTGWSARCFARSAGKSGPERLLVRAGASGDEACLVEADFLAAVRSQDAKRALLLGRRAQGRIQQEVLRAALGLAIKQQSLAMIRAVDAAGFNPHSPVQVSLRVAPGADVSMRAGSRISITVPTLVERALEEGDEKAVRALLEAGHPPPRLTLLMERWMTPVVLHLLERGADPNLREEGEDTPLIKAVRRQEQVLVDALLVAGADVNLPGEKGVTPLLAALRGFPTAEFGLVEQLVKAKADVNKADGEGAPLREAASRCLPKGVALLLQRGARWDVLPGGGPELYEEALVPQVPCPEKVTVQVLRALRDGGVPFHPPDAPGLDWLRARARKSLMLGPELYAAGLRREKEPPRPPPATAR</sequence>
<evidence type="ECO:0000256" key="2">
    <source>
        <dbReference type="ARBA" id="ARBA00023043"/>
    </source>
</evidence>
<protein>
    <submittedName>
        <fullName evidence="5">Ankyrin</fullName>
    </submittedName>
</protein>
<evidence type="ECO:0000256" key="3">
    <source>
        <dbReference type="PROSITE-ProRule" id="PRU00023"/>
    </source>
</evidence>
<dbReference type="STRING" id="1278073.MYSTI_07771"/>
<evidence type="ECO:0000313" key="5">
    <source>
        <dbReference type="EMBL" id="AGC49043.1"/>
    </source>
</evidence>
<evidence type="ECO:0000256" key="4">
    <source>
        <dbReference type="SAM" id="SignalP"/>
    </source>
</evidence>
<evidence type="ECO:0000313" key="6">
    <source>
        <dbReference type="Proteomes" id="UP000011131"/>
    </source>
</evidence>
<dbReference type="eggNOG" id="COG0666">
    <property type="taxonomic scope" value="Bacteria"/>
</dbReference>
<dbReference type="GO" id="GO:0004842">
    <property type="term" value="F:ubiquitin-protein transferase activity"/>
    <property type="evidence" value="ECO:0007669"/>
    <property type="project" value="TreeGrafter"/>
</dbReference>
<keyword evidence="6" id="KW-1185">Reference proteome</keyword>
<dbReference type="AlphaFoldDB" id="L7ULZ7"/>
<dbReference type="SMART" id="SM00248">
    <property type="entry name" value="ANK"/>
    <property type="match status" value="3"/>
</dbReference>
<name>L7ULZ7_MYXSD</name>
<dbReference type="Pfam" id="PF00023">
    <property type="entry name" value="Ank"/>
    <property type="match status" value="1"/>
</dbReference>
<dbReference type="SUPFAM" id="SSF48403">
    <property type="entry name" value="Ankyrin repeat"/>
    <property type="match status" value="2"/>
</dbReference>
<dbReference type="RefSeq" id="WP_015353296.1">
    <property type="nucleotide sequence ID" value="NC_020126.1"/>
</dbReference>
<dbReference type="Proteomes" id="UP000011131">
    <property type="component" value="Chromosome"/>
</dbReference>
<dbReference type="GO" id="GO:0085020">
    <property type="term" value="P:protein K6-linked ubiquitination"/>
    <property type="evidence" value="ECO:0007669"/>
    <property type="project" value="TreeGrafter"/>
</dbReference>
<dbReference type="KEGG" id="msd:MYSTI_07771"/>
<dbReference type="PANTHER" id="PTHR24171">
    <property type="entry name" value="ANKYRIN REPEAT DOMAIN-CONTAINING PROTEIN 39-RELATED"/>
    <property type="match status" value="1"/>
</dbReference>
<evidence type="ECO:0000256" key="1">
    <source>
        <dbReference type="ARBA" id="ARBA00022737"/>
    </source>
</evidence>
<dbReference type="HOGENOM" id="CLU_577252_0_0_7"/>
<dbReference type="PROSITE" id="PS50088">
    <property type="entry name" value="ANK_REPEAT"/>
    <property type="match status" value="1"/>
</dbReference>
<dbReference type="Pfam" id="PF12796">
    <property type="entry name" value="Ank_2"/>
    <property type="match status" value="1"/>
</dbReference>
<dbReference type="PATRIC" id="fig|1278073.3.peg.7908"/>
<accession>L7ULZ7</accession>
<dbReference type="PANTHER" id="PTHR24171:SF8">
    <property type="entry name" value="BRCA1-ASSOCIATED RING DOMAIN PROTEIN 1"/>
    <property type="match status" value="1"/>
</dbReference>
<feature type="chain" id="PRO_5003983754" evidence="4">
    <location>
        <begin position="27"/>
        <end position="473"/>
    </location>
</feature>
<feature type="repeat" description="ANK" evidence="3">
    <location>
        <begin position="76"/>
        <end position="108"/>
    </location>
</feature>
<dbReference type="Gene3D" id="1.25.40.20">
    <property type="entry name" value="Ankyrin repeat-containing domain"/>
    <property type="match status" value="2"/>
</dbReference>
<proteinExistence type="predicted"/>
<keyword evidence="2 3" id="KW-0040">ANK repeat</keyword>
<gene>
    <name evidence="5" type="ordered locus">MYSTI_07771</name>
</gene>
<dbReference type="InterPro" id="IPR036770">
    <property type="entry name" value="Ankyrin_rpt-contain_sf"/>
</dbReference>
<dbReference type="InterPro" id="IPR002110">
    <property type="entry name" value="Ankyrin_rpt"/>
</dbReference>
<reference evidence="5 6" key="1">
    <citation type="journal article" date="2013" name="Genome Announc.">
        <title>Complete genome sequence of Myxococcus stipitatus strain DSM 14675, a fruiting myxobacterium.</title>
        <authorList>
            <person name="Huntley S."/>
            <person name="Kneip S."/>
            <person name="Treuner-Lange A."/>
            <person name="Sogaard-Andersen L."/>
        </authorList>
    </citation>
    <scope>NUCLEOTIDE SEQUENCE [LARGE SCALE GENOMIC DNA]</scope>
    <source>
        <strain evidence="6">DSM 14675 / JCM 12634 / Mx s8</strain>
    </source>
</reference>